<organism evidence="2 3">
    <name type="scientific">Romanomermis culicivorax</name>
    <name type="common">Nematode worm</name>
    <dbReference type="NCBI Taxonomy" id="13658"/>
    <lineage>
        <taxon>Eukaryota</taxon>
        <taxon>Metazoa</taxon>
        <taxon>Ecdysozoa</taxon>
        <taxon>Nematoda</taxon>
        <taxon>Enoplea</taxon>
        <taxon>Dorylaimia</taxon>
        <taxon>Mermithida</taxon>
        <taxon>Mermithoidea</taxon>
        <taxon>Mermithidae</taxon>
        <taxon>Romanomermis</taxon>
    </lineage>
</organism>
<dbReference type="WBParaSite" id="nRc.2.0.1.t34147-RA">
    <property type="protein sequence ID" value="nRc.2.0.1.t34147-RA"/>
    <property type="gene ID" value="nRc.2.0.1.g34147"/>
</dbReference>
<protein>
    <submittedName>
        <fullName evidence="3">Ovule protein</fullName>
    </submittedName>
</protein>
<evidence type="ECO:0000313" key="2">
    <source>
        <dbReference type="Proteomes" id="UP000887565"/>
    </source>
</evidence>
<proteinExistence type="predicted"/>
<evidence type="ECO:0000256" key="1">
    <source>
        <dbReference type="SAM" id="MobiDB-lite"/>
    </source>
</evidence>
<keyword evidence="2" id="KW-1185">Reference proteome</keyword>
<feature type="region of interest" description="Disordered" evidence="1">
    <location>
        <begin position="1"/>
        <end position="21"/>
    </location>
</feature>
<accession>A0A915K8C8</accession>
<evidence type="ECO:0000313" key="3">
    <source>
        <dbReference type="WBParaSite" id="nRc.2.0.1.t34147-RA"/>
    </source>
</evidence>
<dbReference type="Proteomes" id="UP000887565">
    <property type="component" value="Unplaced"/>
</dbReference>
<name>A0A915K8C8_ROMCU</name>
<reference evidence="3" key="1">
    <citation type="submission" date="2022-11" db="UniProtKB">
        <authorList>
            <consortium name="WormBaseParasite"/>
        </authorList>
    </citation>
    <scope>IDENTIFICATION</scope>
</reference>
<sequence length="60" mass="6747">MPTKSIISRLKHATHWTSSAPPPRALPITFPQYKQLITSSALSLTHSKPNNYVFNLKSKN</sequence>
<dbReference type="AlphaFoldDB" id="A0A915K8C8"/>